<dbReference type="HOGENOM" id="CLU_3017359_0_0_1"/>
<sequence length="56" mass="6391">MVGNLGPYTRKLYIGALHKFQSNKYSYCNYTAVKLPDEEFNSEVKASSAPGSFRRR</sequence>
<accession>A0A072TDE2</accession>
<proteinExistence type="predicted"/>
<organism evidence="1 3">
    <name type="scientific">Medicago truncatula</name>
    <name type="common">Barrel medic</name>
    <name type="synonym">Medicago tribuloides</name>
    <dbReference type="NCBI Taxonomy" id="3880"/>
    <lineage>
        <taxon>Eukaryota</taxon>
        <taxon>Viridiplantae</taxon>
        <taxon>Streptophyta</taxon>
        <taxon>Embryophyta</taxon>
        <taxon>Tracheophyta</taxon>
        <taxon>Spermatophyta</taxon>
        <taxon>Magnoliopsida</taxon>
        <taxon>eudicotyledons</taxon>
        <taxon>Gunneridae</taxon>
        <taxon>Pentapetalae</taxon>
        <taxon>rosids</taxon>
        <taxon>fabids</taxon>
        <taxon>Fabales</taxon>
        <taxon>Fabaceae</taxon>
        <taxon>Papilionoideae</taxon>
        <taxon>50 kb inversion clade</taxon>
        <taxon>NPAAA clade</taxon>
        <taxon>Hologalegina</taxon>
        <taxon>IRL clade</taxon>
        <taxon>Trifolieae</taxon>
        <taxon>Medicago</taxon>
    </lineage>
</organism>
<protein>
    <submittedName>
        <fullName evidence="1 2">Uncharacterized protein</fullName>
    </submittedName>
</protein>
<gene>
    <name evidence="1" type="ORF">MTR_0793s0010</name>
</gene>
<reference evidence="1 3" key="2">
    <citation type="journal article" date="2014" name="BMC Genomics">
        <title>An improved genome release (version Mt4.0) for the model legume Medicago truncatula.</title>
        <authorList>
            <person name="Tang H."/>
            <person name="Krishnakumar V."/>
            <person name="Bidwell S."/>
            <person name="Rosen B."/>
            <person name="Chan A."/>
            <person name="Zhou S."/>
            <person name="Gentzbittel L."/>
            <person name="Childs K.L."/>
            <person name="Yandell M."/>
            <person name="Gundlach H."/>
            <person name="Mayer K.F."/>
            <person name="Schwartz D.C."/>
            <person name="Town C.D."/>
        </authorList>
    </citation>
    <scope>GENOME REANNOTATION</scope>
    <source>
        <strain evidence="1">A17</strain>
        <strain evidence="2 3">cv. Jemalong A17</strain>
    </source>
</reference>
<evidence type="ECO:0000313" key="1">
    <source>
        <dbReference type="EMBL" id="KEH15574.1"/>
    </source>
</evidence>
<dbReference type="AlphaFoldDB" id="A0A072TDE2"/>
<dbReference type="EnsemblPlants" id="KEH15574">
    <property type="protein sequence ID" value="KEH15574"/>
    <property type="gene ID" value="MTR_0793s0010"/>
</dbReference>
<keyword evidence="3" id="KW-1185">Reference proteome</keyword>
<reference evidence="1 3" key="1">
    <citation type="journal article" date="2011" name="Nature">
        <title>The Medicago genome provides insight into the evolution of rhizobial symbioses.</title>
        <authorList>
            <person name="Young N.D."/>
            <person name="Debelle F."/>
            <person name="Oldroyd G.E."/>
            <person name="Geurts R."/>
            <person name="Cannon S.B."/>
            <person name="Udvardi M.K."/>
            <person name="Benedito V.A."/>
            <person name="Mayer K.F."/>
            <person name="Gouzy J."/>
            <person name="Schoof H."/>
            <person name="Van de Peer Y."/>
            <person name="Proost S."/>
            <person name="Cook D.R."/>
            <person name="Meyers B.C."/>
            <person name="Spannagl M."/>
            <person name="Cheung F."/>
            <person name="De Mita S."/>
            <person name="Krishnakumar V."/>
            <person name="Gundlach H."/>
            <person name="Zhou S."/>
            <person name="Mudge J."/>
            <person name="Bharti A.K."/>
            <person name="Murray J.D."/>
            <person name="Naoumkina M.A."/>
            <person name="Rosen B."/>
            <person name="Silverstein K.A."/>
            <person name="Tang H."/>
            <person name="Rombauts S."/>
            <person name="Zhao P.X."/>
            <person name="Zhou P."/>
            <person name="Barbe V."/>
            <person name="Bardou P."/>
            <person name="Bechner M."/>
            <person name="Bellec A."/>
            <person name="Berger A."/>
            <person name="Berges H."/>
            <person name="Bidwell S."/>
            <person name="Bisseling T."/>
            <person name="Choisne N."/>
            <person name="Couloux A."/>
            <person name="Denny R."/>
            <person name="Deshpande S."/>
            <person name="Dai X."/>
            <person name="Doyle J.J."/>
            <person name="Dudez A.M."/>
            <person name="Farmer A.D."/>
            <person name="Fouteau S."/>
            <person name="Franken C."/>
            <person name="Gibelin C."/>
            <person name="Gish J."/>
            <person name="Goldstein S."/>
            <person name="Gonzalez A.J."/>
            <person name="Green P.J."/>
            <person name="Hallab A."/>
            <person name="Hartog M."/>
            <person name="Hua A."/>
            <person name="Humphray S.J."/>
            <person name="Jeong D.H."/>
            <person name="Jing Y."/>
            <person name="Jocker A."/>
            <person name="Kenton S.M."/>
            <person name="Kim D.J."/>
            <person name="Klee K."/>
            <person name="Lai H."/>
            <person name="Lang C."/>
            <person name="Lin S."/>
            <person name="Macmil S.L."/>
            <person name="Magdelenat G."/>
            <person name="Matthews L."/>
            <person name="McCorrison J."/>
            <person name="Monaghan E.L."/>
            <person name="Mun J.H."/>
            <person name="Najar F.Z."/>
            <person name="Nicholson C."/>
            <person name="Noirot C."/>
            <person name="O'Bleness M."/>
            <person name="Paule C.R."/>
            <person name="Poulain J."/>
            <person name="Prion F."/>
            <person name="Qin B."/>
            <person name="Qu C."/>
            <person name="Retzel E.F."/>
            <person name="Riddle C."/>
            <person name="Sallet E."/>
            <person name="Samain S."/>
            <person name="Samson N."/>
            <person name="Sanders I."/>
            <person name="Saurat O."/>
            <person name="Scarpelli C."/>
            <person name="Schiex T."/>
            <person name="Segurens B."/>
            <person name="Severin A.J."/>
            <person name="Sherrier D.J."/>
            <person name="Shi R."/>
            <person name="Sims S."/>
            <person name="Singer S.R."/>
            <person name="Sinharoy S."/>
            <person name="Sterck L."/>
            <person name="Viollet A."/>
            <person name="Wang B.B."/>
            <person name="Wang K."/>
            <person name="Wang M."/>
            <person name="Wang X."/>
            <person name="Warfsmann J."/>
            <person name="Weissenbach J."/>
            <person name="White D.D."/>
            <person name="White J.D."/>
            <person name="Wiley G.B."/>
            <person name="Wincker P."/>
            <person name="Xing Y."/>
            <person name="Yang L."/>
            <person name="Yao Z."/>
            <person name="Ying F."/>
            <person name="Zhai J."/>
            <person name="Zhou L."/>
            <person name="Zuber A."/>
            <person name="Denarie J."/>
            <person name="Dixon R.A."/>
            <person name="May G.D."/>
            <person name="Schwartz D.C."/>
            <person name="Rogers J."/>
            <person name="Quetier F."/>
            <person name="Town C.D."/>
            <person name="Roe B.A."/>
        </authorList>
    </citation>
    <scope>NUCLEOTIDE SEQUENCE [LARGE SCALE GENOMIC DNA]</scope>
    <source>
        <strain evidence="1">A17</strain>
        <strain evidence="2 3">cv. Jemalong A17</strain>
    </source>
</reference>
<dbReference type="Proteomes" id="UP000002051">
    <property type="component" value="Unassembled WGS sequence"/>
</dbReference>
<dbReference type="PaxDb" id="3880-AES86409"/>
<evidence type="ECO:0000313" key="2">
    <source>
        <dbReference type="EnsemblPlants" id="KEH15574"/>
    </source>
</evidence>
<dbReference type="EMBL" id="KL403517">
    <property type="protein sequence ID" value="KEH15574.1"/>
    <property type="molecule type" value="Genomic_DNA"/>
</dbReference>
<name>A0A072TDE2_MEDTR</name>
<evidence type="ECO:0000313" key="3">
    <source>
        <dbReference type="Proteomes" id="UP000002051"/>
    </source>
</evidence>
<reference evidence="2" key="3">
    <citation type="submission" date="2015-06" db="UniProtKB">
        <authorList>
            <consortium name="EnsemblPlants"/>
        </authorList>
    </citation>
    <scope>IDENTIFICATION</scope>
    <source>
        <strain evidence="2">cv. Jemalong A17</strain>
    </source>
</reference>